<feature type="compositionally biased region" description="Basic residues" evidence="1">
    <location>
        <begin position="62"/>
        <end position="77"/>
    </location>
</feature>
<dbReference type="Proteomes" id="UP000613740">
    <property type="component" value="Unassembled WGS sequence"/>
</dbReference>
<keyword evidence="5" id="KW-1185">Reference proteome</keyword>
<organism evidence="4 5">
    <name type="scientific">Chlamydomonas schloesseri</name>
    <dbReference type="NCBI Taxonomy" id="2026947"/>
    <lineage>
        <taxon>Eukaryota</taxon>
        <taxon>Viridiplantae</taxon>
        <taxon>Chlorophyta</taxon>
        <taxon>core chlorophytes</taxon>
        <taxon>Chlorophyceae</taxon>
        <taxon>CS clade</taxon>
        <taxon>Chlamydomonadales</taxon>
        <taxon>Chlamydomonadaceae</taxon>
        <taxon>Chlamydomonas</taxon>
    </lineage>
</organism>
<dbReference type="GO" id="GO:0000724">
    <property type="term" value="P:double-strand break repair via homologous recombination"/>
    <property type="evidence" value="ECO:0007669"/>
    <property type="project" value="TreeGrafter"/>
</dbReference>
<sequence>MTVTAMITNLGKAEFDNKLRMRWNRFVGKSKGPWQVGKGLFNSFDSAYQSLKVVLGQKISNIKKQKGAKRGPKHRPRSPLTPTSAAVAPTTPGPVCEGTHPHAALDTAADSPNPGAADASAGAAAALARGSPAAVSMAAVADDSGAPHRYHHAAGAEQPSSVARRPRRRVTVLRHAIRSMATKLPSMARRQLHSARSTLYSLDDMASLRQQTFVAVTVAVFILYSSWAQASLSIFACYLIDDRAGDYPEMQQSTWPRGYWVRQIDQECYTGVHAALYLPLGIAFVIVVCAAPPLASAIIMVRRRHRLAEPKTKVVYGFLYDRYKPRFFWWESMVQLELLVLVAVDVFGRGLPVFQQAVLMLIAVNAVAAINIACSPLRHALMGLLEFSSTMVISTTVLLGLFLQDDAHAAMQEETVGILIVSINAALLAAYLILMIHSSTRSRNRSHSRQRAEEPAI</sequence>
<dbReference type="PANTHER" id="PTHR19862">
    <property type="entry name" value="WD REPEAT-CONTAINING PROTEIN 48"/>
    <property type="match status" value="1"/>
</dbReference>
<name>A0A835WLN0_9CHLO</name>
<feature type="transmembrane region" description="Helical" evidence="2">
    <location>
        <begin position="276"/>
        <end position="301"/>
    </location>
</feature>
<gene>
    <name evidence="4" type="ORF">HYH02_005224</name>
</gene>
<comment type="caution">
    <text evidence="4">The sequence shown here is derived from an EMBL/GenBank/DDBJ whole genome shotgun (WGS) entry which is preliminary data.</text>
</comment>
<accession>A0A835WLN0</accession>
<dbReference type="Pfam" id="PF06011">
    <property type="entry name" value="TRP"/>
    <property type="match status" value="1"/>
</dbReference>
<dbReference type="PANTHER" id="PTHR19862:SF14">
    <property type="entry name" value="WD REPEAT-CONTAINING PROTEIN 48"/>
    <property type="match status" value="1"/>
</dbReference>
<protein>
    <recommendedName>
        <fullName evidence="3">TRP C-terminal domain-containing protein</fullName>
    </recommendedName>
</protein>
<evidence type="ECO:0000313" key="5">
    <source>
        <dbReference type="Proteomes" id="UP000613740"/>
    </source>
</evidence>
<feature type="transmembrane region" description="Helical" evidence="2">
    <location>
        <begin position="213"/>
        <end position="240"/>
    </location>
</feature>
<evidence type="ECO:0000256" key="1">
    <source>
        <dbReference type="SAM" id="MobiDB-lite"/>
    </source>
</evidence>
<feature type="transmembrane region" description="Helical" evidence="2">
    <location>
        <begin position="353"/>
        <end position="374"/>
    </location>
</feature>
<feature type="transmembrane region" description="Helical" evidence="2">
    <location>
        <begin position="381"/>
        <end position="403"/>
    </location>
</feature>
<feature type="transmembrane region" description="Helical" evidence="2">
    <location>
        <begin position="415"/>
        <end position="436"/>
    </location>
</feature>
<feature type="region of interest" description="Disordered" evidence="1">
    <location>
        <begin position="146"/>
        <end position="167"/>
    </location>
</feature>
<dbReference type="InterPro" id="IPR051246">
    <property type="entry name" value="WDR48"/>
</dbReference>
<feature type="compositionally biased region" description="Low complexity" evidence="1">
    <location>
        <begin position="108"/>
        <end position="118"/>
    </location>
</feature>
<feature type="transmembrane region" description="Helical" evidence="2">
    <location>
        <begin position="327"/>
        <end position="347"/>
    </location>
</feature>
<dbReference type="EMBL" id="JAEHOD010000013">
    <property type="protein sequence ID" value="KAG2449696.1"/>
    <property type="molecule type" value="Genomic_DNA"/>
</dbReference>
<keyword evidence="2" id="KW-0472">Membrane</keyword>
<feature type="compositionally biased region" description="Low complexity" evidence="1">
    <location>
        <begin position="80"/>
        <end position="94"/>
    </location>
</feature>
<dbReference type="InterPro" id="IPR010308">
    <property type="entry name" value="TRP_C"/>
</dbReference>
<dbReference type="AlphaFoldDB" id="A0A835WLN0"/>
<evidence type="ECO:0000259" key="3">
    <source>
        <dbReference type="Pfam" id="PF06011"/>
    </source>
</evidence>
<evidence type="ECO:0000256" key="2">
    <source>
        <dbReference type="SAM" id="Phobius"/>
    </source>
</evidence>
<feature type="region of interest" description="Disordered" evidence="1">
    <location>
        <begin position="62"/>
        <end position="118"/>
    </location>
</feature>
<dbReference type="OrthoDB" id="544664at2759"/>
<keyword evidence="2" id="KW-0812">Transmembrane</keyword>
<evidence type="ECO:0000313" key="4">
    <source>
        <dbReference type="EMBL" id="KAG2449696.1"/>
    </source>
</evidence>
<dbReference type="GO" id="GO:0043130">
    <property type="term" value="F:ubiquitin binding"/>
    <property type="evidence" value="ECO:0007669"/>
    <property type="project" value="TreeGrafter"/>
</dbReference>
<reference evidence="4" key="1">
    <citation type="journal article" date="2020" name="bioRxiv">
        <title>Comparative genomics of Chlamydomonas.</title>
        <authorList>
            <person name="Craig R.J."/>
            <person name="Hasan A.R."/>
            <person name="Ness R.W."/>
            <person name="Keightley P.D."/>
        </authorList>
    </citation>
    <scope>NUCLEOTIDE SEQUENCE</scope>
    <source>
        <strain evidence="4">CCAP 11/173</strain>
    </source>
</reference>
<proteinExistence type="predicted"/>
<keyword evidence="2" id="KW-1133">Transmembrane helix</keyword>
<feature type="domain" description="TRP C-terminal" evidence="3">
    <location>
        <begin position="309"/>
        <end position="444"/>
    </location>
</feature>